<dbReference type="InterPro" id="IPR040079">
    <property type="entry name" value="Glutathione_S-Trfase"/>
</dbReference>
<name>A0AAN6UXJ2_9PEZI</name>
<comment type="caution">
    <text evidence="4">The sequence shown here is derived from an EMBL/GenBank/DDBJ whole genome shotgun (WGS) entry which is preliminary data.</text>
</comment>
<dbReference type="InterPro" id="IPR010987">
    <property type="entry name" value="Glutathione-S-Trfase_C-like"/>
</dbReference>
<dbReference type="CDD" id="cd03044">
    <property type="entry name" value="GST_N_EF1Bgamma"/>
    <property type="match status" value="1"/>
</dbReference>
<feature type="domain" description="GST N-terminal" evidence="2">
    <location>
        <begin position="2"/>
        <end position="84"/>
    </location>
</feature>
<dbReference type="AlphaFoldDB" id="A0AAN6UXJ2"/>
<organism evidence="4 5">
    <name type="scientific">Dichotomopilus funicola</name>
    <dbReference type="NCBI Taxonomy" id="1934379"/>
    <lineage>
        <taxon>Eukaryota</taxon>
        <taxon>Fungi</taxon>
        <taxon>Dikarya</taxon>
        <taxon>Ascomycota</taxon>
        <taxon>Pezizomycotina</taxon>
        <taxon>Sordariomycetes</taxon>
        <taxon>Sordariomycetidae</taxon>
        <taxon>Sordariales</taxon>
        <taxon>Chaetomiaceae</taxon>
        <taxon>Dichotomopilus</taxon>
    </lineage>
</organism>
<sequence length="218" mass="24352">MSFGTIYTHKPNPRTTAILAIAKLYGLELDIIYANKHTDPENYSKLLRVSPLGQVPVFVGADGFVLTECIPITLYVASQSDTTTLLGTTRRDGFLIQKWMSLINSNTLPAVGGILMPLMGIQLAVRKNTQDCLRAFYADCKLLDAHLTERKYLVGEGLTVADLFAVSMLQFAVSVFHRVLKAEYPQLWEWFGRVYETPVLKEAAGELKLLDLPMPELE</sequence>
<dbReference type="Pfam" id="PF13410">
    <property type="entry name" value="GST_C_2"/>
    <property type="match status" value="1"/>
</dbReference>
<dbReference type="GO" id="GO:0005737">
    <property type="term" value="C:cytoplasm"/>
    <property type="evidence" value="ECO:0007669"/>
    <property type="project" value="TreeGrafter"/>
</dbReference>
<keyword evidence="5" id="KW-1185">Reference proteome</keyword>
<dbReference type="RefSeq" id="XP_062634404.1">
    <property type="nucleotide sequence ID" value="XM_062781733.1"/>
</dbReference>
<evidence type="ECO:0000313" key="5">
    <source>
        <dbReference type="Proteomes" id="UP001302676"/>
    </source>
</evidence>
<protein>
    <submittedName>
        <fullName evidence="4">Glutathione S-transferase</fullName>
    </submittedName>
</protein>
<evidence type="ECO:0000313" key="4">
    <source>
        <dbReference type="EMBL" id="KAK4141033.1"/>
    </source>
</evidence>
<dbReference type="GO" id="GO:0005634">
    <property type="term" value="C:nucleus"/>
    <property type="evidence" value="ECO:0007669"/>
    <property type="project" value="TreeGrafter"/>
</dbReference>
<dbReference type="PANTHER" id="PTHR43986:SF1">
    <property type="entry name" value="ELONGATION FACTOR 1-GAMMA"/>
    <property type="match status" value="1"/>
</dbReference>
<evidence type="ECO:0000259" key="2">
    <source>
        <dbReference type="PROSITE" id="PS50404"/>
    </source>
</evidence>
<dbReference type="EMBL" id="MU853618">
    <property type="protein sequence ID" value="KAK4141033.1"/>
    <property type="molecule type" value="Genomic_DNA"/>
</dbReference>
<dbReference type="SFLD" id="SFLDS00019">
    <property type="entry name" value="Glutathione_Transferase_(cytos"/>
    <property type="match status" value="1"/>
</dbReference>
<proteinExistence type="inferred from homology"/>
<dbReference type="InterPro" id="IPR050802">
    <property type="entry name" value="EF-GSTs"/>
</dbReference>
<dbReference type="GeneID" id="87818346"/>
<gene>
    <name evidence="4" type="ORF">C8A04DRAFT_31352</name>
</gene>
<evidence type="ECO:0000256" key="1">
    <source>
        <dbReference type="ARBA" id="ARBA00007409"/>
    </source>
</evidence>
<dbReference type="InterPro" id="IPR004045">
    <property type="entry name" value="Glutathione_S-Trfase_N"/>
</dbReference>
<feature type="domain" description="GST C-terminal" evidence="3">
    <location>
        <begin position="89"/>
        <end position="217"/>
    </location>
</feature>
<evidence type="ECO:0000259" key="3">
    <source>
        <dbReference type="PROSITE" id="PS50405"/>
    </source>
</evidence>
<dbReference type="Gene3D" id="1.20.1050.10">
    <property type="match status" value="1"/>
</dbReference>
<dbReference type="FunFam" id="3.40.30.10:FF:000142">
    <property type="entry name" value="Elongation factor 1 gamma"/>
    <property type="match status" value="1"/>
</dbReference>
<accession>A0AAN6UXJ2</accession>
<dbReference type="InterPro" id="IPR036282">
    <property type="entry name" value="Glutathione-S-Trfase_C_sf"/>
</dbReference>
<dbReference type="SUPFAM" id="SSF52833">
    <property type="entry name" value="Thioredoxin-like"/>
    <property type="match status" value="1"/>
</dbReference>
<dbReference type="InterPro" id="IPR036249">
    <property type="entry name" value="Thioredoxin-like_sf"/>
</dbReference>
<dbReference type="Proteomes" id="UP001302676">
    <property type="component" value="Unassembled WGS sequence"/>
</dbReference>
<dbReference type="PROSITE" id="PS50404">
    <property type="entry name" value="GST_NTER"/>
    <property type="match status" value="1"/>
</dbReference>
<reference evidence="4" key="2">
    <citation type="submission" date="2023-05" db="EMBL/GenBank/DDBJ databases">
        <authorList>
            <consortium name="Lawrence Berkeley National Laboratory"/>
            <person name="Steindorff A."/>
            <person name="Hensen N."/>
            <person name="Bonometti L."/>
            <person name="Westerberg I."/>
            <person name="Brannstrom I.O."/>
            <person name="Guillou S."/>
            <person name="Cros-Aarteil S."/>
            <person name="Calhoun S."/>
            <person name="Haridas S."/>
            <person name="Kuo A."/>
            <person name="Mondo S."/>
            <person name="Pangilinan J."/>
            <person name="Riley R."/>
            <person name="Labutti K."/>
            <person name="Andreopoulos B."/>
            <person name="Lipzen A."/>
            <person name="Chen C."/>
            <person name="Yanf M."/>
            <person name="Daum C."/>
            <person name="Ng V."/>
            <person name="Clum A."/>
            <person name="Ohm R."/>
            <person name="Martin F."/>
            <person name="Silar P."/>
            <person name="Natvig D."/>
            <person name="Lalanne C."/>
            <person name="Gautier V."/>
            <person name="Ament-Velasquez S.L."/>
            <person name="Kruys A."/>
            <person name="Hutchinson M.I."/>
            <person name="Powell A.J."/>
            <person name="Barry K."/>
            <person name="Miller A.N."/>
            <person name="Grigoriev I.V."/>
            <person name="Debuchy R."/>
            <person name="Gladieux P."/>
            <person name="Thoren M.H."/>
            <person name="Johannesson H."/>
        </authorList>
    </citation>
    <scope>NUCLEOTIDE SEQUENCE</scope>
    <source>
        <strain evidence="4">CBS 141.50</strain>
    </source>
</reference>
<reference evidence="4" key="1">
    <citation type="journal article" date="2023" name="Mol. Phylogenet. Evol.">
        <title>Genome-scale phylogeny and comparative genomics of the fungal order Sordariales.</title>
        <authorList>
            <person name="Hensen N."/>
            <person name="Bonometti L."/>
            <person name="Westerberg I."/>
            <person name="Brannstrom I.O."/>
            <person name="Guillou S."/>
            <person name="Cros-Aarteil S."/>
            <person name="Calhoun S."/>
            <person name="Haridas S."/>
            <person name="Kuo A."/>
            <person name="Mondo S."/>
            <person name="Pangilinan J."/>
            <person name="Riley R."/>
            <person name="LaButti K."/>
            <person name="Andreopoulos B."/>
            <person name="Lipzen A."/>
            <person name="Chen C."/>
            <person name="Yan M."/>
            <person name="Daum C."/>
            <person name="Ng V."/>
            <person name="Clum A."/>
            <person name="Steindorff A."/>
            <person name="Ohm R.A."/>
            <person name="Martin F."/>
            <person name="Silar P."/>
            <person name="Natvig D.O."/>
            <person name="Lalanne C."/>
            <person name="Gautier V."/>
            <person name="Ament-Velasquez S.L."/>
            <person name="Kruys A."/>
            <person name="Hutchinson M.I."/>
            <person name="Powell A.J."/>
            <person name="Barry K."/>
            <person name="Miller A.N."/>
            <person name="Grigoriev I.V."/>
            <person name="Debuchy R."/>
            <person name="Gladieux P."/>
            <person name="Hiltunen Thoren M."/>
            <person name="Johannesson H."/>
        </authorList>
    </citation>
    <scope>NUCLEOTIDE SEQUENCE</scope>
    <source>
        <strain evidence="4">CBS 141.50</strain>
    </source>
</reference>
<dbReference type="PROSITE" id="PS50405">
    <property type="entry name" value="GST_CTER"/>
    <property type="match status" value="1"/>
</dbReference>
<dbReference type="Pfam" id="PF02798">
    <property type="entry name" value="GST_N"/>
    <property type="match status" value="1"/>
</dbReference>
<dbReference type="Gene3D" id="3.40.30.10">
    <property type="entry name" value="Glutaredoxin"/>
    <property type="match status" value="1"/>
</dbReference>
<dbReference type="SFLD" id="SFLDG00358">
    <property type="entry name" value="Main_(cytGST)"/>
    <property type="match status" value="1"/>
</dbReference>
<dbReference type="PANTHER" id="PTHR43986">
    <property type="entry name" value="ELONGATION FACTOR 1-GAMMA"/>
    <property type="match status" value="1"/>
</dbReference>
<comment type="similarity">
    <text evidence="1">Belongs to the GST superfamily.</text>
</comment>
<dbReference type="SUPFAM" id="SSF47616">
    <property type="entry name" value="GST C-terminal domain-like"/>
    <property type="match status" value="1"/>
</dbReference>